<dbReference type="OrthoDB" id="7795183at2759"/>
<evidence type="ECO:0000313" key="3">
    <source>
        <dbReference type="EMBL" id="KAJ6641907.1"/>
    </source>
</evidence>
<dbReference type="EMBL" id="WJQU01000002">
    <property type="protein sequence ID" value="KAJ6641907.1"/>
    <property type="molecule type" value="Genomic_DNA"/>
</dbReference>
<proteinExistence type="predicted"/>
<evidence type="ECO:0000313" key="2">
    <source>
        <dbReference type="EMBL" id="KAJ6634116.1"/>
    </source>
</evidence>
<gene>
    <name evidence="3" type="ORF">Bhyg_06852</name>
    <name evidence="2" type="ORF">Bhyg_17610</name>
</gene>
<name>A0A9Q0MP38_9DIPT</name>
<evidence type="ECO:0000313" key="4">
    <source>
        <dbReference type="Proteomes" id="UP001151699"/>
    </source>
</evidence>
<evidence type="ECO:0008006" key="5">
    <source>
        <dbReference type="Google" id="ProtNLM"/>
    </source>
</evidence>
<sequence length="102" mass="10665">MLKFITITLLLGCAASAPSGVILTRYASLESPASTIHATHIAPLAYAPAPITYAEPATLTKYDSISSPLTYTASHQPAVALTNIAPAPLTYSIRYNGIGLAY</sequence>
<keyword evidence="4" id="KW-1185">Reference proteome</keyword>
<comment type="caution">
    <text evidence="2">The sequence shown here is derived from an EMBL/GenBank/DDBJ whole genome shotgun (WGS) entry which is preliminary data.</text>
</comment>
<organism evidence="2 4">
    <name type="scientific">Pseudolycoriella hygida</name>
    <dbReference type="NCBI Taxonomy" id="35572"/>
    <lineage>
        <taxon>Eukaryota</taxon>
        <taxon>Metazoa</taxon>
        <taxon>Ecdysozoa</taxon>
        <taxon>Arthropoda</taxon>
        <taxon>Hexapoda</taxon>
        <taxon>Insecta</taxon>
        <taxon>Pterygota</taxon>
        <taxon>Neoptera</taxon>
        <taxon>Endopterygota</taxon>
        <taxon>Diptera</taxon>
        <taxon>Nematocera</taxon>
        <taxon>Sciaroidea</taxon>
        <taxon>Sciaridae</taxon>
        <taxon>Pseudolycoriella</taxon>
    </lineage>
</organism>
<feature type="signal peptide" evidence="1">
    <location>
        <begin position="1"/>
        <end position="16"/>
    </location>
</feature>
<protein>
    <recommendedName>
        <fullName evidence="5">Antifreeze protein</fullName>
    </recommendedName>
</protein>
<evidence type="ECO:0000256" key="1">
    <source>
        <dbReference type="SAM" id="SignalP"/>
    </source>
</evidence>
<keyword evidence="1" id="KW-0732">Signal</keyword>
<reference evidence="2" key="1">
    <citation type="submission" date="2022-07" db="EMBL/GenBank/DDBJ databases">
        <authorList>
            <person name="Trinca V."/>
            <person name="Uliana J.V.C."/>
            <person name="Torres T.T."/>
            <person name="Ward R.J."/>
            <person name="Monesi N."/>
        </authorList>
    </citation>
    <scope>NUCLEOTIDE SEQUENCE</scope>
    <source>
        <strain evidence="2">HSMRA1968</strain>
        <tissue evidence="2">Whole embryos</tissue>
    </source>
</reference>
<dbReference type="EMBL" id="WJQU01001005">
    <property type="protein sequence ID" value="KAJ6634116.1"/>
    <property type="molecule type" value="Genomic_DNA"/>
</dbReference>
<feature type="chain" id="PRO_5040654059" description="Antifreeze protein" evidence="1">
    <location>
        <begin position="17"/>
        <end position="102"/>
    </location>
</feature>
<accession>A0A9Q0MP38</accession>
<dbReference type="AlphaFoldDB" id="A0A9Q0MP38"/>
<dbReference type="Proteomes" id="UP001151699">
    <property type="component" value="Chromosome B"/>
</dbReference>